<comment type="caution">
    <text evidence="3">The sequence shown here is derived from an EMBL/GenBank/DDBJ whole genome shotgun (WGS) entry which is preliminary data.</text>
</comment>
<gene>
    <name evidence="3" type="ORF">PQJ61_11850</name>
</gene>
<dbReference type="Pfam" id="PF01833">
    <property type="entry name" value="TIG"/>
    <property type="match status" value="1"/>
</dbReference>
<feature type="transmembrane region" description="Helical" evidence="1">
    <location>
        <begin position="12"/>
        <end position="32"/>
    </location>
</feature>
<evidence type="ECO:0000256" key="1">
    <source>
        <dbReference type="SAM" id="Phobius"/>
    </source>
</evidence>
<name>A0AAJ1MK97_9SPIO</name>
<sequence length="551" mass="61529">MIKNILKSRFFFPLLILAAVCVFFILNAYSYYRFPEIDYIEPAVAYPGETITIIGSHFGNSRKGAEVRIAGERPMSDSYLLWSDSEITVEVPSDSGSGMVIVKNRRGGSNGVLFTNREHIPTILSGPQKPGYPYLEKVLPASAAVGSMITLSGLNFGHERGEAAVYFTASGLYDNEGLNEQSLAGMIQASEIDYDYESWGDQQINIWVPDGASSGNIRIKTDRGISNALYFEVTGNVGTKTFGEKMGFQVEYGIDISGAAGEPENGLDLWVPAVRAGLEQRNVETVTEPLPLWDDYYGLMRYHLDDLLSGETYKVSVKSWLERYEIDTRVVSSRVKTWYDEDRRLYRNYTSAENLIPADNEDVISATKKAVGTEKNPYLKALAIYRYLLKTLDYKTKPGSSSVINNLNDSEGDSYTYSILFTAMCRAAGIPARPEAGVLVYNNKQAANHYWAEFYLEGFGWIPVDVALGDGARFGNFPIDEDLDPVEYYFGNLDSHHITLTEGIVPVRQIDPQGVLGGRKGLYSLQTIYEESAGLSSYSSYWRAVRIIDWW</sequence>
<dbReference type="Proteomes" id="UP001221217">
    <property type="component" value="Unassembled WGS sequence"/>
</dbReference>
<dbReference type="InterPro" id="IPR013783">
    <property type="entry name" value="Ig-like_fold"/>
</dbReference>
<keyword evidence="1" id="KW-0472">Membrane</keyword>
<dbReference type="Gene3D" id="3.10.620.30">
    <property type="match status" value="1"/>
</dbReference>
<dbReference type="PANTHER" id="PTHR38339">
    <property type="entry name" value="TRANSGLUTAMINASE DOMAIN PROTEIN"/>
    <property type="match status" value="1"/>
</dbReference>
<dbReference type="SUPFAM" id="SSF54001">
    <property type="entry name" value="Cysteine proteinases"/>
    <property type="match status" value="1"/>
</dbReference>
<keyword evidence="1" id="KW-1133">Transmembrane helix</keyword>
<dbReference type="PANTHER" id="PTHR38339:SF1">
    <property type="entry name" value="TRANSGLUTAMINASE-LIKE DOMAIN-CONTAINING PROTEIN"/>
    <property type="match status" value="1"/>
</dbReference>
<evidence type="ECO:0000259" key="2">
    <source>
        <dbReference type="SMART" id="SM00460"/>
    </source>
</evidence>
<protein>
    <submittedName>
        <fullName evidence="3">Transglutaminase domain-containing protein</fullName>
    </submittedName>
</protein>
<feature type="domain" description="Transglutaminase-like" evidence="2">
    <location>
        <begin position="406"/>
        <end position="468"/>
    </location>
</feature>
<dbReference type="InterPro" id="IPR014756">
    <property type="entry name" value="Ig_E-set"/>
</dbReference>
<dbReference type="AlphaFoldDB" id="A0AAJ1MK97"/>
<dbReference type="SUPFAM" id="SSF81296">
    <property type="entry name" value="E set domains"/>
    <property type="match status" value="2"/>
</dbReference>
<evidence type="ECO:0000313" key="3">
    <source>
        <dbReference type="EMBL" id="MDC7227447.1"/>
    </source>
</evidence>
<reference evidence="3 4" key="1">
    <citation type="submission" date="2022-12" db="EMBL/GenBank/DDBJ databases">
        <title>Metagenome assembled genome from gulf of manar.</title>
        <authorList>
            <person name="Kohli P."/>
            <person name="Pk S."/>
            <person name="Venkata Ramana C."/>
            <person name="Sasikala C."/>
        </authorList>
    </citation>
    <scope>NUCLEOTIDE SEQUENCE [LARGE SCALE GENOMIC DNA]</scope>
    <source>
        <strain evidence="3">JB008</strain>
    </source>
</reference>
<proteinExistence type="predicted"/>
<dbReference type="SMART" id="SM00460">
    <property type="entry name" value="TGc"/>
    <property type="match status" value="1"/>
</dbReference>
<organism evidence="3 4">
    <name type="scientific">Candidatus Thalassospirochaeta sargassi</name>
    <dbReference type="NCBI Taxonomy" id="3119039"/>
    <lineage>
        <taxon>Bacteria</taxon>
        <taxon>Pseudomonadati</taxon>
        <taxon>Spirochaetota</taxon>
        <taxon>Spirochaetia</taxon>
        <taxon>Spirochaetales</taxon>
        <taxon>Spirochaetaceae</taxon>
        <taxon>Candidatus Thalassospirochaeta</taxon>
    </lineage>
</organism>
<accession>A0AAJ1MK97</accession>
<keyword evidence="1" id="KW-0812">Transmembrane</keyword>
<dbReference type="InterPro" id="IPR002931">
    <property type="entry name" value="Transglutaminase-like"/>
</dbReference>
<dbReference type="Pfam" id="PF01841">
    <property type="entry name" value="Transglut_core"/>
    <property type="match status" value="1"/>
</dbReference>
<evidence type="ECO:0000313" key="4">
    <source>
        <dbReference type="Proteomes" id="UP001221217"/>
    </source>
</evidence>
<dbReference type="EMBL" id="JAQQAL010000025">
    <property type="protein sequence ID" value="MDC7227447.1"/>
    <property type="molecule type" value="Genomic_DNA"/>
</dbReference>
<dbReference type="Gene3D" id="2.60.40.10">
    <property type="entry name" value="Immunoglobulins"/>
    <property type="match status" value="2"/>
</dbReference>
<dbReference type="InterPro" id="IPR038765">
    <property type="entry name" value="Papain-like_cys_pep_sf"/>
</dbReference>
<dbReference type="InterPro" id="IPR002909">
    <property type="entry name" value="IPT_dom"/>
</dbReference>